<keyword evidence="7" id="KW-0597">Phosphoprotein</keyword>
<feature type="region of interest" description="Disordered" evidence="17">
    <location>
        <begin position="315"/>
        <end position="372"/>
    </location>
</feature>
<dbReference type="SUPFAM" id="SSF140586">
    <property type="entry name" value="Dcp2 domain-like"/>
    <property type="match status" value="1"/>
</dbReference>
<keyword evidence="12" id="KW-0539">Nucleus</keyword>
<dbReference type="GO" id="GO:0003723">
    <property type="term" value="F:RNA binding"/>
    <property type="evidence" value="ECO:0007669"/>
    <property type="project" value="UniProtKB-KW"/>
</dbReference>
<evidence type="ECO:0000256" key="2">
    <source>
        <dbReference type="ARBA" id="ARBA00001946"/>
    </source>
</evidence>
<dbReference type="PANTHER" id="PTHR23114:SF17">
    <property type="entry name" value="M7GPPPN-MRNA HYDROLASE"/>
    <property type="match status" value="1"/>
</dbReference>
<evidence type="ECO:0000256" key="17">
    <source>
        <dbReference type="SAM" id="MobiDB-lite"/>
    </source>
</evidence>
<feature type="compositionally biased region" description="Basic residues" evidence="17">
    <location>
        <begin position="328"/>
        <end position="341"/>
    </location>
</feature>
<evidence type="ECO:0000256" key="5">
    <source>
        <dbReference type="ARBA" id="ARBA00005279"/>
    </source>
</evidence>
<evidence type="ECO:0000256" key="9">
    <source>
        <dbReference type="ARBA" id="ARBA00022801"/>
    </source>
</evidence>
<evidence type="ECO:0000256" key="10">
    <source>
        <dbReference type="ARBA" id="ARBA00022884"/>
    </source>
</evidence>
<comment type="cofactor">
    <cofactor evidence="2">
        <name>Mg(2+)</name>
        <dbReference type="ChEBI" id="CHEBI:18420"/>
    </cofactor>
</comment>
<gene>
    <name evidence="19" type="ORF">g.8970</name>
</gene>
<organism evidence="19">
    <name type="scientific">Graphocephala atropunctata</name>
    <dbReference type="NCBI Taxonomy" id="36148"/>
    <lineage>
        <taxon>Eukaryota</taxon>
        <taxon>Metazoa</taxon>
        <taxon>Ecdysozoa</taxon>
        <taxon>Arthropoda</taxon>
        <taxon>Hexapoda</taxon>
        <taxon>Insecta</taxon>
        <taxon>Pterygota</taxon>
        <taxon>Neoptera</taxon>
        <taxon>Paraneoptera</taxon>
        <taxon>Hemiptera</taxon>
        <taxon>Auchenorrhyncha</taxon>
        <taxon>Membracoidea</taxon>
        <taxon>Cicadellidae</taxon>
        <taxon>Cicadellinae</taxon>
        <taxon>Cicadellini</taxon>
        <taxon>Graphocephala</taxon>
    </lineage>
</organism>
<dbReference type="CDD" id="cd03672">
    <property type="entry name" value="NUDIX_Dcp2p_Nudt20"/>
    <property type="match status" value="1"/>
</dbReference>
<evidence type="ECO:0000256" key="3">
    <source>
        <dbReference type="ARBA" id="ARBA00004123"/>
    </source>
</evidence>
<evidence type="ECO:0000256" key="13">
    <source>
        <dbReference type="ARBA" id="ARBA00047661"/>
    </source>
</evidence>
<evidence type="ECO:0000256" key="15">
    <source>
        <dbReference type="ARBA" id="ARBA00068566"/>
    </source>
</evidence>
<keyword evidence="9" id="KW-0378">Hydrolase</keyword>
<dbReference type="GO" id="GO:0000184">
    <property type="term" value="P:nuclear-transcribed mRNA catabolic process, nonsense-mediated decay"/>
    <property type="evidence" value="ECO:0007669"/>
    <property type="project" value="InterPro"/>
</dbReference>
<dbReference type="GO" id="GO:0005634">
    <property type="term" value="C:nucleus"/>
    <property type="evidence" value="ECO:0007669"/>
    <property type="project" value="UniProtKB-SubCell"/>
</dbReference>
<dbReference type="InterPro" id="IPR000086">
    <property type="entry name" value="NUDIX_hydrolase_dom"/>
</dbReference>
<evidence type="ECO:0000256" key="8">
    <source>
        <dbReference type="ARBA" id="ARBA00022723"/>
    </source>
</evidence>
<dbReference type="Pfam" id="PF00293">
    <property type="entry name" value="NUDIX"/>
    <property type="match status" value="1"/>
</dbReference>
<evidence type="ECO:0000256" key="11">
    <source>
        <dbReference type="ARBA" id="ARBA00023211"/>
    </source>
</evidence>
<dbReference type="InterPro" id="IPR044099">
    <property type="entry name" value="Dcp2_NUDIX"/>
</dbReference>
<evidence type="ECO:0000256" key="4">
    <source>
        <dbReference type="ARBA" id="ARBA00004201"/>
    </source>
</evidence>
<keyword evidence="11" id="KW-0464">Manganese</keyword>
<keyword evidence="8" id="KW-0479">Metal-binding</keyword>
<protein>
    <recommendedName>
        <fullName evidence="15">m7GpppN-mRNA hydrolase</fullName>
    </recommendedName>
    <alternativeName>
        <fullName evidence="16">mRNA-decapping enzyme 2</fullName>
    </alternativeName>
</protein>
<dbReference type="FunFam" id="1.10.10.1050:FF:000001">
    <property type="entry name" value="M7GpppN-mRNA hydrolase isoform 2"/>
    <property type="match status" value="1"/>
</dbReference>
<dbReference type="InterPro" id="IPR007722">
    <property type="entry name" value="DCP2_BoxA"/>
</dbReference>
<evidence type="ECO:0000256" key="7">
    <source>
        <dbReference type="ARBA" id="ARBA00022553"/>
    </source>
</evidence>
<dbReference type="GO" id="GO:0140933">
    <property type="term" value="F:5'-(N(7)-methylguanosine 5'-triphospho)-[mRNA] hydrolase activity"/>
    <property type="evidence" value="ECO:0007669"/>
    <property type="project" value="UniProtKB-EC"/>
</dbReference>
<comment type="function">
    <text evidence="14">Decapping metalloenzyme that catalyzes the cleavage of the cap structure on mRNAs. Removes the 7-methyl guanine cap structure from mRNA molecules, yielding a 5'-phosphorylated mRNA fragment and 7m-GDP. Necessary for the degradation of mRNAs, both in normal mRNA turnover and in nonsense-mediated mRNA decay. Plays a role in replication-dependent histone mRNA degradation. Has higher activity towards mRNAs that lack a poly(A) tail. Has no activity towards a cap structure lacking an RNA moiety. The presence of a N(6)-methyladenosine methylation at the second transcribed position of mRNAs (N(6),2'-O-dimethyladenosine cap; m6A(m)) provides resistance to DCP2-mediated decapping. Blocks autophagy in nutrient-rich conditions by repressing the expression of ATG-related genes through degradation of their transcripts.</text>
</comment>
<evidence type="ECO:0000256" key="12">
    <source>
        <dbReference type="ARBA" id="ARBA00023242"/>
    </source>
</evidence>
<dbReference type="FunFam" id="3.90.79.10:FF:000003">
    <property type="entry name" value="M7GpppN-mRNA hydrolase isoform 2"/>
    <property type="match status" value="1"/>
</dbReference>
<feature type="domain" description="Nudix hydrolase" evidence="18">
    <location>
        <begin position="102"/>
        <end position="233"/>
    </location>
</feature>
<accession>A0A1B6MNL8</accession>
<dbReference type="PROSITE" id="PS51462">
    <property type="entry name" value="NUDIX"/>
    <property type="match status" value="1"/>
</dbReference>
<dbReference type="PANTHER" id="PTHR23114">
    <property type="entry name" value="M7GPPPN-MRNA HYDROLASE"/>
    <property type="match status" value="1"/>
</dbReference>
<dbReference type="AlphaFoldDB" id="A0A1B6MNL8"/>
<comment type="similarity">
    <text evidence="5">Belongs to the Nudix hydrolase family. DCP2 subfamily.</text>
</comment>
<dbReference type="GO" id="GO:0000290">
    <property type="term" value="P:deadenylation-dependent decapping of nuclear-transcribed mRNA"/>
    <property type="evidence" value="ECO:0007669"/>
    <property type="project" value="InterPro"/>
</dbReference>
<comment type="catalytic activity">
    <reaction evidence="13">
        <text>a 5'-end (N(7)-methyl 5'-triphosphoguanosine)-ribonucleoside in mRNA + H2O = N(7)-methyl-GDP + a 5'-end phospho-ribonucleoside in mRNA + 2 H(+)</text>
        <dbReference type="Rhea" id="RHEA:67484"/>
        <dbReference type="Rhea" id="RHEA-COMP:15692"/>
        <dbReference type="Rhea" id="RHEA-COMP:17167"/>
        <dbReference type="ChEBI" id="CHEBI:15377"/>
        <dbReference type="ChEBI" id="CHEBI:15378"/>
        <dbReference type="ChEBI" id="CHEBI:63714"/>
        <dbReference type="ChEBI" id="CHEBI:138282"/>
        <dbReference type="ChEBI" id="CHEBI:156461"/>
        <dbReference type="EC" id="3.6.1.62"/>
    </reaction>
    <physiologicalReaction direction="left-to-right" evidence="13">
        <dbReference type="Rhea" id="RHEA:67485"/>
    </physiologicalReaction>
</comment>
<dbReference type="Pfam" id="PF05026">
    <property type="entry name" value="DCP2"/>
    <property type="match status" value="1"/>
</dbReference>
<evidence type="ECO:0000256" key="14">
    <source>
        <dbReference type="ARBA" id="ARBA00060003"/>
    </source>
</evidence>
<dbReference type="GO" id="GO:0000932">
    <property type="term" value="C:P-body"/>
    <property type="evidence" value="ECO:0007669"/>
    <property type="project" value="UniProtKB-SubCell"/>
</dbReference>
<dbReference type="Gene3D" id="3.90.79.10">
    <property type="entry name" value="Nucleoside Triphosphate Pyrophosphohydrolase"/>
    <property type="match status" value="1"/>
</dbReference>
<evidence type="ECO:0000259" key="18">
    <source>
        <dbReference type="PROSITE" id="PS51462"/>
    </source>
</evidence>
<dbReference type="GO" id="GO:0030145">
    <property type="term" value="F:manganese ion binding"/>
    <property type="evidence" value="ECO:0007669"/>
    <property type="project" value="InterPro"/>
</dbReference>
<name>A0A1B6MNL8_9HEMI</name>
<dbReference type="PROSITE" id="PS00893">
    <property type="entry name" value="NUDIX_BOX"/>
    <property type="match status" value="1"/>
</dbReference>
<dbReference type="InterPro" id="IPR020084">
    <property type="entry name" value="NUDIX_hydrolase_CS"/>
</dbReference>
<dbReference type="InterPro" id="IPR015797">
    <property type="entry name" value="NUDIX_hydrolase-like_dom_sf"/>
</dbReference>
<dbReference type="EMBL" id="GEBQ01002437">
    <property type="protein sequence ID" value="JAT37540.1"/>
    <property type="molecule type" value="Transcribed_RNA"/>
</dbReference>
<evidence type="ECO:0000256" key="16">
    <source>
        <dbReference type="ARBA" id="ARBA00078183"/>
    </source>
</evidence>
<sequence>MESRDSKSAERSIPVDVLNDLCSRFIINVPEEERKDLIRIMFQVELAHWFYLDFYCTEPNQRKLKSCGIKEFTIQIFQHIQALQQYVGQIDEVIATWREYKQAVPTYGAILLDQDLSHVLLVQSYWAKSSWGFPKGKVNQEEEAHRCAAREVLEETGFDISNLIDANDYVESLVQEQLVRLYIISGIPRETKFEPKTRNEIKAVEWFPIADLPCSKKDLTPKVKMGVSANSFFMVLPFIRRIKKWIFDKQQKGNQTNKRQRYKSMGDLEVPRYRLAGDTEPGATFATNTNGGGKVKKHSFSTALQAEIDDLRQLQLENKLPSESTPRNSRKDRKLHTKTRKLATNTNQDGEKPRTGKGPAKKLSPVLPRGSPSPELYAPSWLNFKFNRQAILDALVY</sequence>
<evidence type="ECO:0000313" key="19">
    <source>
        <dbReference type="EMBL" id="JAT37540.1"/>
    </source>
</evidence>
<keyword evidence="10" id="KW-0694">RNA-binding</keyword>
<comment type="cofactor">
    <cofactor evidence="1">
        <name>Mn(2+)</name>
        <dbReference type="ChEBI" id="CHEBI:29035"/>
    </cofactor>
</comment>
<feature type="region of interest" description="Disordered" evidence="17">
    <location>
        <begin position="278"/>
        <end position="298"/>
    </location>
</feature>
<dbReference type="SUPFAM" id="SSF55811">
    <property type="entry name" value="Nudix"/>
    <property type="match status" value="1"/>
</dbReference>
<dbReference type="InterPro" id="IPR036189">
    <property type="entry name" value="DCP2_BoxA_sf"/>
</dbReference>
<keyword evidence="6" id="KW-0963">Cytoplasm</keyword>
<dbReference type="SMART" id="SM01125">
    <property type="entry name" value="DCP2"/>
    <property type="match status" value="1"/>
</dbReference>
<comment type="subcellular location">
    <subcellularLocation>
        <location evidence="4">Cytoplasm</location>
        <location evidence="4">P-body</location>
    </subcellularLocation>
    <subcellularLocation>
        <location evidence="3">Nucleus</location>
    </subcellularLocation>
</comment>
<reference evidence="19" key="1">
    <citation type="submission" date="2015-11" db="EMBL/GenBank/DDBJ databases">
        <title>De novo transcriptome assembly of four potential Pierce s Disease insect vectors from Arizona vineyards.</title>
        <authorList>
            <person name="Tassone E.E."/>
        </authorList>
    </citation>
    <scope>NUCLEOTIDE SEQUENCE</scope>
</reference>
<evidence type="ECO:0000256" key="1">
    <source>
        <dbReference type="ARBA" id="ARBA00001936"/>
    </source>
</evidence>
<evidence type="ECO:0000256" key="6">
    <source>
        <dbReference type="ARBA" id="ARBA00022490"/>
    </source>
</evidence>
<proteinExistence type="inferred from homology"/>
<dbReference type="Gene3D" id="1.10.10.1050">
    <property type="entry name" value="Dcp2, box A domain"/>
    <property type="match status" value="1"/>
</dbReference>